<evidence type="ECO:0000259" key="10">
    <source>
        <dbReference type="SMART" id="SM00848"/>
    </source>
</evidence>
<dbReference type="InterPro" id="IPR025661">
    <property type="entry name" value="Pept_asp_AS"/>
</dbReference>
<reference evidence="11" key="1">
    <citation type="submission" date="2020-09" db="EMBL/GenBank/DDBJ databases">
        <authorList>
            <person name="Kikuchi T."/>
        </authorList>
    </citation>
    <scope>NUCLEOTIDE SEQUENCE</scope>
    <source>
        <strain evidence="11">Ka4C1</strain>
    </source>
</reference>
<evidence type="ECO:0000256" key="3">
    <source>
        <dbReference type="ARBA" id="ARBA00022801"/>
    </source>
</evidence>
<dbReference type="PROSITE" id="PS00139">
    <property type="entry name" value="THIOL_PROTEASE_CYS"/>
    <property type="match status" value="1"/>
</dbReference>
<dbReference type="EMBL" id="CAJFDI010000005">
    <property type="protein sequence ID" value="CAD5231170.1"/>
    <property type="molecule type" value="Genomic_DNA"/>
</dbReference>
<keyword evidence="12" id="KW-1185">Reference proteome</keyword>
<evidence type="ECO:0000313" key="12">
    <source>
        <dbReference type="Proteomes" id="UP000659654"/>
    </source>
</evidence>
<dbReference type="SMART" id="SM00848">
    <property type="entry name" value="Inhibitor_I29"/>
    <property type="match status" value="1"/>
</dbReference>
<dbReference type="GO" id="GO:0008234">
    <property type="term" value="F:cysteine-type peptidase activity"/>
    <property type="evidence" value="ECO:0007669"/>
    <property type="project" value="UniProtKB-KW"/>
</dbReference>
<dbReference type="PROSITE" id="PS00639">
    <property type="entry name" value="THIOL_PROTEASE_HIS"/>
    <property type="match status" value="1"/>
</dbReference>
<dbReference type="SMART" id="SM00645">
    <property type="entry name" value="Pept_C1"/>
    <property type="match status" value="1"/>
</dbReference>
<protein>
    <submittedName>
        <fullName evidence="11">(pine wood nematode) hypothetical protein</fullName>
    </submittedName>
</protein>
<evidence type="ECO:0000256" key="4">
    <source>
        <dbReference type="ARBA" id="ARBA00022807"/>
    </source>
</evidence>
<dbReference type="SUPFAM" id="SSF54001">
    <property type="entry name" value="Cysteine proteinases"/>
    <property type="match status" value="1"/>
</dbReference>
<keyword evidence="6" id="KW-1015">Disulfide bond</keyword>
<dbReference type="PRINTS" id="PR00705">
    <property type="entry name" value="PAPAIN"/>
</dbReference>
<dbReference type="Pfam" id="PF00112">
    <property type="entry name" value="Peptidase_C1"/>
    <property type="match status" value="1"/>
</dbReference>
<evidence type="ECO:0000256" key="8">
    <source>
        <dbReference type="SAM" id="SignalP"/>
    </source>
</evidence>
<dbReference type="CDD" id="cd02248">
    <property type="entry name" value="Peptidase_C1A"/>
    <property type="match status" value="1"/>
</dbReference>
<keyword evidence="5" id="KW-0865">Zymogen</keyword>
<sequence>MKFLVVFCLLLAYGQARVLDSTSTLALAKTLANQIEDHERADLDAFLEFITKYERKYQDLAEVTARFRNVQASLKRAAQQQAENPHAKFGLTQFSDLSIEEFKRYNGYKRTSARRNDPLPSFQSGSTPDAFDWRENKGVSPVKNQDFCGSCYAFGAVAAIESQYLVKKGQELDLSEEDVLQCTYNVPEYDNNNGCEGGEPEAVLRYVRDHGVAAEKTDPYNPDADFPNCKKDEPVVANLSQAIQANNVDEAVLLRDIVYHVGPVAVAVDATTIQEYNGGIVSTTQDEWKLNHAVLLVGYGEEDGTKYWVLKNSWDTTWGENGFFRIEREKNVLGIGEEIDIAIL</sequence>
<dbReference type="InterPro" id="IPR038765">
    <property type="entry name" value="Papain-like_cys_pep_sf"/>
</dbReference>
<keyword evidence="8" id="KW-0732">Signal</keyword>
<feature type="domain" description="Cathepsin propeptide inhibitor" evidence="10">
    <location>
        <begin position="46"/>
        <end position="102"/>
    </location>
</feature>
<proteinExistence type="inferred from homology"/>
<dbReference type="InterPro" id="IPR000668">
    <property type="entry name" value="Peptidase_C1A_C"/>
</dbReference>
<feature type="region of interest" description="Disordered" evidence="7">
    <location>
        <begin position="111"/>
        <end position="130"/>
    </location>
</feature>
<evidence type="ECO:0000256" key="2">
    <source>
        <dbReference type="ARBA" id="ARBA00022670"/>
    </source>
</evidence>
<evidence type="ECO:0000313" key="11">
    <source>
        <dbReference type="EMBL" id="CAD5231170.1"/>
    </source>
</evidence>
<keyword evidence="3" id="KW-0378">Hydrolase</keyword>
<evidence type="ECO:0000256" key="6">
    <source>
        <dbReference type="ARBA" id="ARBA00023157"/>
    </source>
</evidence>
<dbReference type="SMR" id="A0A7I8X568"/>
<evidence type="ECO:0000256" key="7">
    <source>
        <dbReference type="SAM" id="MobiDB-lite"/>
    </source>
</evidence>
<keyword evidence="4" id="KW-0788">Thiol protease</keyword>
<keyword evidence="2" id="KW-0645">Protease</keyword>
<feature type="chain" id="PRO_5035195601" evidence="8">
    <location>
        <begin position="17"/>
        <end position="344"/>
    </location>
</feature>
<dbReference type="GO" id="GO:0006508">
    <property type="term" value="P:proteolysis"/>
    <property type="evidence" value="ECO:0007669"/>
    <property type="project" value="UniProtKB-KW"/>
</dbReference>
<dbReference type="InterPro" id="IPR000169">
    <property type="entry name" value="Pept_cys_AS"/>
</dbReference>
<dbReference type="PROSITE" id="PS00640">
    <property type="entry name" value="THIOL_PROTEASE_ASN"/>
    <property type="match status" value="1"/>
</dbReference>
<dbReference type="InterPro" id="IPR013128">
    <property type="entry name" value="Peptidase_C1A"/>
</dbReference>
<dbReference type="OrthoDB" id="5875790at2759"/>
<dbReference type="InterPro" id="IPR013201">
    <property type="entry name" value="Prot_inhib_I29"/>
</dbReference>
<dbReference type="InterPro" id="IPR039417">
    <property type="entry name" value="Peptidase_C1A_papain-like"/>
</dbReference>
<dbReference type="Pfam" id="PF08246">
    <property type="entry name" value="Inhibitor_I29"/>
    <property type="match status" value="1"/>
</dbReference>
<feature type="signal peptide" evidence="8">
    <location>
        <begin position="1"/>
        <end position="16"/>
    </location>
</feature>
<evidence type="ECO:0000256" key="5">
    <source>
        <dbReference type="ARBA" id="ARBA00023145"/>
    </source>
</evidence>
<dbReference type="InterPro" id="IPR025660">
    <property type="entry name" value="Pept_his_AS"/>
</dbReference>
<dbReference type="Proteomes" id="UP000582659">
    <property type="component" value="Unassembled WGS sequence"/>
</dbReference>
<name>A0A7I8X568_BURXY</name>
<accession>A0A7I8X568</accession>
<dbReference type="Proteomes" id="UP000659654">
    <property type="component" value="Unassembled WGS sequence"/>
</dbReference>
<gene>
    <name evidence="11" type="ORF">BXYJ_LOCUS11347</name>
</gene>
<organism evidence="11 12">
    <name type="scientific">Bursaphelenchus xylophilus</name>
    <name type="common">Pinewood nematode worm</name>
    <name type="synonym">Aphelenchoides xylophilus</name>
    <dbReference type="NCBI Taxonomy" id="6326"/>
    <lineage>
        <taxon>Eukaryota</taxon>
        <taxon>Metazoa</taxon>
        <taxon>Ecdysozoa</taxon>
        <taxon>Nematoda</taxon>
        <taxon>Chromadorea</taxon>
        <taxon>Rhabditida</taxon>
        <taxon>Tylenchina</taxon>
        <taxon>Tylenchomorpha</taxon>
        <taxon>Aphelenchoidea</taxon>
        <taxon>Aphelenchoididae</taxon>
        <taxon>Bursaphelenchus</taxon>
    </lineage>
</organism>
<comment type="caution">
    <text evidence="11">The sequence shown here is derived from an EMBL/GenBank/DDBJ whole genome shotgun (WGS) entry which is preliminary data.</text>
</comment>
<dbReference type="AlphaFoldDB" id="A0A7I8X568"/>
<feature type="domain" description="Peptidase C1A papain C-terminal" evidence="9">
    <location>
        <begin position="127"/>
        <end position="343"/>
    </location>
</feature>
<evidence type="ECO:0000259" key="9">
    <source>
        <dbReference type="SMART" id="SM00645"/>
    </source>
</evidence>
<evidence type="ECO:0000256" key="1">
    <source>
        <dbReference type="ARBA" id="ARBA00008455"/>
    </source>
</evidence>
<dbReference type="PANTHER" id="PTHR12411">
    <property type="entry name" value="CYSTEINE PROTEASE FAMILY C1-RELATED"/>
    <property type="match status" value="1"/>
</dbReference>
<dbReference type="EMBL" id="CAJFCV020000005">
    <property type="protein sequence ID" value="CAG9122305.1"/>
    <property type="molecule type" value="Genomic_DNA"/>
</dbReference>
<comment type="similarity">
    <text evidence="1">Belongs to the peptidase C1 family.</text>
</comment>
<dbReference type="Gene3D" id="3.90.70.10">
    <property type="entry name" value="Cysteine proteinases"/>
    <property type="match status" value="1"/>
</dbReference>